<comment type="caution">
    <text evidence="2">The sequence shown here is derived from an EMBL/GenBank/DDBJ whole genome shotgun (WGS) entry which is preliminary data.</text>
</comment>
<dbReference type="InterPro" id="IPR032675">
    <property type="entry name" value="LRR_dom_sf"/>
</dbReference>
<dbReference type="SUPFAM" id="SSF52058">
    <property type="entry name" value="L domain-like"/>
    <property type="match status" value="1"/>
</dbReference>
<sequence length="592" mass="67508">MSHISYVGRLMSLQGLEKFVVEKKHGHEIHQLENLNQIRGRMCITGLENVTSIDDAVKANIPSKNHLEALEFQWSSDERVVDDFGLLDALKPHPNIRGLTINWFGGSRFPNWITGQNSLKHLTELQLIRCTSVKELPLLPPNLTGLFLNHIPHLSYFSENDLLMMEERKQFMIEALNQVTTYMKSRYMLLLPSSVGSTIMRFLTFMTEKFEAPDIFIPVGAIKIDSKNDYYFEVELLISWELYMRFQLETMLNKNVESKLVLPSSLTRLWISECSITNDALSTCIQSLVLLSELQLVEIQTLTSLPPEEVLCALQNLRSLYIEDCYLLSSLGGIRVLTSLRELSLKCCFNWDSSNEKLPASLEILKFQECVYADATVNEILYMGNLGENRRERVLHVGHLSGLRELAIMGWEGLLEGLDSLTSLWWLTVTSYPGFDLSPSINKCSMRIENVLVDDPKLLKKMLSDETISSIEYLSIVDFEGDSIDDEVFQFLPSLKHLDLNNCNITHLPMNWINLASLRTIKLDNCPNLHEMILPKNIRELRIKDCPILSENFKNAGSCRVWFDQGTTTVTFPTKAQFAEAGPSGMANEECY</sequence>
<name>A0A9P9ZC88_9POAL</name>
<dbReference type="PANTHER" id="PTHR47186:SF3">
    <property type="entry name" value="OS09G0267800 PROTEIN"/>
    <property type="match status" value="1"/>
</dbReference>
<dbReference type="InterPro" id="IPR056789">
    <property type="entry name" value="LRR_R13L1-DRL21"/>
</dbReference>
<reference evidence="2" key="1">
    <citation type="journal article" date="2022" name="Cell">
        <title>Repeat-based holocentromeres influence genome architecture and karyotype evolution.</title>
        <authorList>
            <person name="Hofstatter P.G."/>
            <person name="Thangavel G."/>
            <person name="Lux T."/>
            <person name="Neumann P."/>
            <person name="Vondrak T."/>
            <person name="Novak P."/>
            <person name="Zhang M."/>
            <person name="Costa L."/>
            <person name="Castellani M."/>
            <person name="Scott A."/>
            <person name="Toegelov H."/>
            <person name="Fuchs J."/>
            <person name="Mata-Sucre Y."/>
            <person name="Dias Y."/>
            <person name="Vanzela A.L.L."/>
            <person name="Huettel B."/>
            <person name="Almeida C.C.S."/>
            <person name="Simkova H."/>
            <person name="Souza G."/>
            <person name="Pedrosa-Harand A."/>
            <person name="Macas J."/>
            <person name="Mayer K.F.X."/>
            <person name="Houben A."/>
            <person name="Marques A."/>
        </authorList>
    </citation>
    <scope>NUCLEOTIDE SEQUENCE</scope>
    <source>
        <strain evidence="2">RhyBre1mFocal</strain>
    </source>
</reference>
<proteinExistence type="predicted"/>
<dbReference type="Proteomes" id="UP001151287">
    <property type="component" value="Unassembled WGS sequence"/>
</dbReference>
<protein>
    <recommendedName>
        <fullName evidence="1">R13L1/DRL21-like LRR repeat region domain-containing protein</fullName>
    </recommendedName>
</protein>
<dbReference type="Pfam" id="PF13855">
    <property type="entry name" value="LRR_8"/>
    <property type="match status" value="1"/>
</dbReference>
<dbReference type="AlphaFoldDB" id="A0A9P9ZC88"/>
<dbReference type="EMBL" id="JAMQYH010000005">
    <property type="protein sequence ID" value="KAJ1685281.1"/>
    <property type="molecule type" value="Genomic_DNA"/>
</dbReference>
<organism evidence="2 3">
    <name type="scientific">Rhynchospora breviuscula</name>
    <dbReference type="NCBI Taxonomy" id="2022672"/>
    <lineage>
        <taxon>Eukaryota</taxon>
        <taxon>Viridiplantae</taxon>
        <taxon>Streptophyta</taxon>
        <taxon>Embryophyta</taxon>
        <taxon>Tracheophyta</taxon>
        <taxon>Spermatophyta</taxon>
        <taxon>Magnoliopsida</taxon>
        <taxon>Liliopsida</taxon>
        <taxon>Poales</taxon>
        <taxon>Cyperaceae</taxon>
        <taxon>Cyperoideae</taxon>
        <taxon>Rhynchosporeae</taxon>
        <taxon>Rhynchospora</taxon>
    </lineage>
</organism>
<dbReference type="Pfam" id="PF25019">
    <property type="entry name" value="LRR_R13L1-DRL21"/>
    <property type="match status" value="1"/>
</dbReference>
<dbReference type="InterPro" id="IPR001611">
    <property type="entry name" value="Leu-rich_rpt"/>
</dbReference>
<dbReference type="OrthoDB" id="692419at2759"/>
<feature type="domain" description="R13L1/DRL21-like LRR repeat region" evidence="1">
    <location>
        <begin position="29"/>
        <end position="140"/>
    </location>
</feature>
<accession>A0A9P9ZC88</accession>
<gene>
    <name evidence="2" type="ORF">LUZ63_016671</name>
</gene>
<evidence type="ECO:0000259" key="1">
    <source>
        <dbReference type="Pfam" id="PF25019"/>
    </source>
</evidence>
<keyword evidence="3" id="KW-1185">Reference proteome</keyword>
<evidence type="ECO:0000313" key="2">
    <source>
        <dbReference type="EMBL" id="KAJ1685281.1"/>
    </source>
</evidence>
<dbReference type="Gene3D" id="3.80.10.10">
    <property type="entry name" value="Ribonuclease Inhibitor"/>
    <property type="match status" value="3"/>
</dbReference>
<evidence type="ECO:0000313" key="3">
    <source>
        <dbReference type="Proteomes" id="UP001151287"/>
    </source>
</evidence>
<dbReference type="PANTHER" id="PTHR47186">
    <property type="entry name" value="LEUCINE-RICH REPEAT-CONTAINING PROTEIN 57"/>
    <property type="match status" value="1"/>
</dbReference>